<dbReference type="GO" id="GO:0005737">
    <property type="term" value="C:cytoplasm"/>
    <property type="evidence" value="ECO:0007669"/>
    <property type="project" value="UniProtKB-SubCell"/>
</dbReference>
<dbReference type="CDD" id="cd07079">
    <property type="entry name" value="ALDH_F18-19_ProA-GPR"/>
    <property type="match status" value="1"/>
</dbReference>
<protein>
    <recommendedName>
        <fullName evidence="7">Gamma-glutamyl phosphate reductase</fullName>
        <shortName evidence="7">GPR</shortName>
        <ecNumber evidence="7">1.2.1.41</ecNumber>
    </recommendedName>
    <alternativeName>
        <fullName evidence="7">Glutamate-5-semialdehyde dehydrogenase</fullName>
    </alternativeName>
    <alternativeName>
        <fullName evidence="7">Glutamyl-gamma-semialdehyde dehydrogenase</fullName>
        <shortName evidence="7">GSA dehydrogenase</shortName>
    </alternativeName>
</protein>
<keyword evidence="7" id="KW-0963">Cytoplasm</keyword>
<evidence type="ECO:0000256" key="1">
    <source>
        <dbReference type="ARBA" id="ARBA00004985"/>
    </source>
</evidence>
<keyword evidence="3 7" id="KW-0641">Proline biosynthesis</keyword>
<dbReference type="InterPro" id="IPR015590">
    <property type="entry name" value="Aldehyde_DH_dom"/>
</dbReference>
<comment type="function">
    <text evidence="7">Catalyzes the NADPH-dependent reduction of L-glutamate 5-phosphate into L-glutamate 5-semialdehyde and phosphate. The product spontaneously undergoes cyclization to form 1-pyrroline-5-carboxylate.</text>
</comment>
<evidence type="ECO:0000256" key="3">
    <source>
        <dbReference type="ARBA" id="ARBA00022650"/>
    </source>
</evidence>
<accession>A0A7C3KEY5</accession>
<dbReference type="EC" id="1.2.1.41" evidence="7"/>
<dbReference type="InterPro" id="IPR020593">
    <property type="entry name" value="G-glutamylP_reductase_CS"/>
</dbReference>
<dbReference type="PROSITE" id="PS01223">
    <property type="entry name" value="PROA"/>
    <property type="match status" value="1"/>
</dbReference>
<dbReference type="PANTHER" id="PTHR11063">
    <property type="entry name" value="GLUTAMATE SEMIALDEHYDE DEHYDROGENASE"/>
    <property type="match status" value="1"/>
</dbReference>
<evidence type="ECO:0000313" key="9">
    <source>
        <dbReference type="EMBL" id="HFM99304.1"/>
    </source>
</evidence>
<comment type="caution">
    <text evidence="9">The sequence shown here is derived from an EMBL/GenBank/DDBJ whole genome shotgun (WGS) entry which is preliminary data.</text>
</comment>
<dbReference type="NCBIfam" id="NF001221">
    <property type="entry name" value="PRK00197.1"/>
    <property type="match status" value="1"/>
</dbReference>
<comment type="catalytic activity">
    <reaction evidence="6 7">
        <text>L-glutamate 5-semialdehyde + phosphate + NADP(+) = L-glutamyl 5-phosphate + NADPH + H(+)</text>
        <dbReference type="Rhea" id="RHEA:19541"/>
        <dbReference type="ChEBI" id="CHEBI:15378"/>
        <dbReference type="ChEBI" id="CHEBI:43474"/>
        <dbReference type="ChEBI" id="CHEBI:57783"/>
        <dbReference type="ChEBI" id="CHEBI:58066"/>
        <dbReference type="ChEBI" id="CHEBI:58274"/>
        <dbReference type="ChEBI" id="CHEBI:58349"/>
        <dbReference type="EC" id="1.2.1.41"/>
    </reaction>
</comment>
<dbReference type="GO" id="GO:0050661">
    <property type="term" value="F:NADP binding"/>
    <property type="evidence" value="ECO:0007669"/>
    <property type="project" value="InterPro"/>
</dbReference>
<keyword evidence="5 7" id="KW-0560">Oxidoreductase</keyword>
<feature type="domain" description="Aldehyde dehydrogenase" evidence="8">
    <location>
        <begin position="12"/>
        <end position="309"/>
    </location>
</feature>
<comment type="subcellular location">
    <subcellularLocation>
        <location evidence="7">Cytoplasm</location>
    </subcellularLocation>
</comment>
<keyword evidence="4 7" id="KW-0521">NADP</keyword>
<dbReference type="InterPro" id="IPR012134">
    <property type="entry name" value="Glu-5-SA_DH"/>
</dbReference>
<evidence type="ECO:0000259" key="8">
    <source>
        <dbReference type="Pfam" id="PF00171"/>
    </source>
</evidence>
<dbReference type="Gene3D" id="3.40.605.10">
    <property type="entry name" value="Aldehyde Dehydrogenase, Chain A, domain 1"/>
    <property type="match status" value="1"/>
</dbReference>
<dbReference type="InterPro" id="IPR000965">
    <property type="entry name" value="GPR_dom"/>
</dbReference>
<dbReference type="InterPro" id="IPR016163">
    <property type="entry name" value="Ald_DH_C"/>
</dbReference>
<dbReference type="Gene3D" id="3.40.309.10">
    <property type="entry name" value="Aldehyde Dehydrogenase, Chain A, domain 2"/>
    <property type="match status" value="1"/>
</dbReference>
<proteinExistence type="inferred from homology"/>
<dbReference type="UniPathway" id="UPA00098">
    <property type="reaction ID" value="UER00360"/>
</dbReference>
<name>A0A7C3KEY5_9CYAN</name>
<dbReference type="Pfam" id="PF00171">
    <property type="entry name" value="Aldedh"/>
    <property type="match status" value="1"/>
</dbReference>
<comment type="pathway">
    <text evidence="1 7">Amino-acid biosynthesis; L-proline biosynthesis; L-glutamate 5-semialdehyde from L-glutamate: step 2/2.</text>
</comment>
<dbReference type="PANTHER" id="PTHR11063:SF8">
    <property type="entry name" value="DELTA-1-PYRROLINE-5-CARBOXYLATE SYNTHASE"/>
    <property type="match status" value="1"/>
</dbReference>
<gene>
    <name evidence="7" type="primary">proA</name>
    <name evidence="9" type="ORF">ENR64_16405</name>
</gene>
<evidence type="ECO:0000256" key="7">
    <source>
        <dbReference type="HAMAP-Rule" id="MF_00412"/>
    </source>
</evidence>
<evidence type="ECO:0000256" key="5">
    <source>
        <dbReference type="ARBA" id="ARBA00023002"/>
    </source>
</evidence>
<evidence type="ECO:0000256" key="4">
    <source>
        <dbReference type="ARBA" id="ARBA00022857"/>
    </source>
</evidence>
<organism evidence="9">
    <name type="scientific">Oscillatoriales cyanobacterium SpSt-418</name>
    <dbReference type="NCBI Taxonomy" id="2282169"/>
    <lineage>
        <taxon>Bacteria</taxon>
        <taxon>Bacillati</taxon>
        <taxon>Cyanobacteriota</taxon>
        <taxon>Cyanophyceae</taxon>
        <taxon>Oscillatoriophycideae</taxon>
        <taxon>Oscillatoriales</taxon>
    </lineage>
</organism>
<dbReference type="NCBIfam" id="TIGR00407">
    <property type="entry name" value="proA"/>
    <property type="match status" value="1"/>
</dbReference>
<dbReference type="PIRSF" id="PIRSF000151">
    <property type="entry name" value="GPR"/>
    <property type="match status" value="1"/>
</dbReference>
<dbReference type="InterPro" id="IPR016161">
    <property type="entry name" value="Ald_DH/histidinol_DH"/>
</dbReference>
<dbReference type="FunFam" id="3.40.309.10:FF:000006">
    <property type="entry name" value="Gamma-glutamyl phosphate reductase"/>
    <property type="match status" value="1"/>
</dbReference>
<reference evidence="9" key="1">
    <citation type="journal article" date="2020" name="mSystems">
        <title>Genome- and Community-Level Interaction Insights into Carbon Utilization and Element Cycling Functions of Hydrothermarchaeota in Hydrothermal Sediment.</title>
        <authorList>
            <person name="Zhou Z."/>
            <person name="Liu Y."/>
            <person name="Xu W."/>
            <person name="Pan J."/>
            <person name="Luo Z.H."/>
            <person name="Li M."/>
        </authorList>
    </citation>
    <scope>NUCLEOTIDE SEQUENCE [LARGE SCALE GENOMIC DNA]</scope>
    <source>
        <strain evidence="9">SpSt-418</strain>
    </source>
</reference>
<dbReference type="EMBL" id="DSRU01000236">
    <property type="protein sequence ID" value="HFM99304.1"/>
    <property type="molecule type" value="Genomic_DNA"/>
</dbReference>
<dbReference type="InterPro" id="IPR016162">
    <property type="entry name" value="Ald_DH_N"/>
</dbReference>
<comment type="similarity">
    <text evidence="7">Belongs to the gamma-glutamyl phosphate reductase family.</text>
</comment>
<sequence>MASSLTSERMSGQDASLRAIAQQTRAAARLLATLPTEARNQALIEIANALEAAIPEILAANVKDCEAAIADNIATALYARLKLDEAKLKAAIAGVRDVAKLPDPVGAVQIHRELDDGLVLKRIACPLGVLGVIFEARPDAVMQISSLAVKSGNGVILKGGREAIYSCEALVQAIRQGLTTAGVDPAIVQLLTTREETMELLKLDDSVDLIIPRGSNAFVRFVQENTRIPVLGHADGICHLYVDANADFDKAIPIVVDAKTQYPAACNAIETLLVHRAIAPTFLPAIAEALQAKGVELRGDAEACQFVAIAPATEADWSTEYSDLILAIRVVDSLEAAITHINTYGSRHTEAIVTEDATAAEQFMAQVDAAGVYHNCSTRFADGFRYGFGAEVGISTQKMPPRGPVGLEGLVTYKYQLVGEGHIAATYAGSQAKPFTHRDLAE</sequence>
<dbReference type="GO" id="GO:0055129">
    <property type="term" value="P:L-proline biosynthetic process"/>
    <property type="evidence" value="ECO:0007669"/>
    <property type="project" value="UniProtKB-UniRule"/>
</dbReference>
<evidence type="ECO:0000256" key="6">
    <source>
        <dbReference type="ARBA" id="ARBA00049024"/>
    </source>
</evidence>
<keyword evidence="2 7" id="KW-0028">Amino-acid biosynthesis</keyword>
<evidence type="ECO:0000256" key="2">
    <source>
        <dbReference type="ARBA" id="ARBA00022605"/>
    </source>
</evidence>
<dbReference type="GO" id="GO:0004350">
    <property type="term" value="F:glutamate-5-semialdehyde dehydrogenase activity"/>
    <property type="evidence" value="ECO:0007669"/>
    <property type="project" value="UniProtKB-UniRule"/>
</dbReference>
<dbReference type="SUPFAM" id="SSF53720">
    <property type="entry name" value="ALDH-like"/>
    <property type="match status" value="1"/>
</dbReference>
<dbReference type="HAMAP" id="MF_00412">
    <property type="entry name" value="ProA"/>
    <property type="match status" value="1"/>
</dbReference>
<dbReference type="AlphaFoldDB" id="A0A7C3KEY5"/>